<gene>
    <name evidence="3" type="ORF">CXQ85_001968</name>
</gene>
<comment type="caution">
    <text evidence="3">The sequence shown here is derived from an EMBL/GenBank/DDBJ whole genome shotgun (WGS) entry which is preliminary data.</text>
</comment>
<dbReference type="RefSeq" id="XP_025341125.1">
    <property type="nucleotide sequence ID" value="XM_025485660.1"/>
</dbReference>
<dbReference type="AlphaFoldDB" id="A0A2V1AQW6"/>
<keyword evidence="2" id="KW-1133">Transmembrane helix</keyword>
<protein>
    <submittedName>
        <fullName evidence="3">Uncharacterized protein</fullName>
    </submittedName>
</protein>
<feature type="compositionally biased region" description="Low complexity" evidence="1">
    <location>
        <begin position="87"/>
        <end position="98"/>
    </location>
</feature>
<name>A0A2V1AQW6_9ASCO</name>
<dbReference type="VEuPathDB" id="FungiDB:CXQ85_001968"/>
<evidence type="ECO:0000313" key="4">
    <source>
        <dbReference type="Proteomes" id="UP000244309"/>
    </source>
</evidence>
<dbReference type="Proteomes" id="UP000244309">
    <property type="component" value="Unassembled WGS sequence"/>
</dbReference>
<dbReference type="EMBL" id="PKFO01000003">
    <property type="protein sequence ID" value="PVH20185.1"/>
    <property type="molecule type" value="Genomic_DNA"/>
</dbReference>
<evidence type="ECO:0000256" key="1">
    <source>
        <dbReference type="SAM" id="MobiDB-lite"/>
    </source>
</evidence>
<keyword evidence="2" id="KW-0472">Membrane</keyword>
<feature type="transmembrane region" description="Helical" evidence="2">
    <location>
        <begin position="25"/>
        <end position="49"/>
    </location>
</feature>
<feature type="region of interest" description="Disordered" evidence="1">
    <location>
        <begin position="70"/>
        <end position="110"/>
    </location>
</feature>
<evidence type="ECO:0000256" key="2">
    <source>
        <dbReference type="SAM" id="Phobius"/>
    </source>
</evidence>
<dbReference type="GeneID" id="37007299"/>
<proteinExistence type="predicted"/>
<keyword evidence="4" id="KW-1185">Reference proteome</keyword>
<evidence type="ECO:0000313" key="3">
    <source>
        <dbReference type="EMBL" id="PVH20185.1"/>
    </source>
</evidence>
<accession>A0A2V1AQW6</accession>
<reference evidence="3 4" key="1">
    <citation type="submission" date="2017-12" db="EMBL/GenBank/DDBJ databases">
        <title>Genome Sequence of a Multidrug-Resistant Candida haemulonii Isolate from a Patient with Chronic Leg Ulcers in Israel.</title>
        <authorList>
            <person name="Chow N.A."/>
            <person name="Gade L."/>
            <person name="Batra D."/>
            <person name="Rowe L.A."/>
            <person name="Ben-Ami R."/>
            <person name="Loparev V.N."/>
            <person name="Litvintseva A.P."/>
        </authorList>
    </citation>
    <scope>NUCLEOTIDE SEQUENCE [LARGE SCALE GENOMIC DNA]</scope>
    <source>
        <strain evidence="3 4">B11899</strain>
    </source>
</reference>
<dbReference type="OrthoDB" id="10619804at2759"/>
<keyword evidence="2" id="KW-0812">Transmembrane</keyword>
<sequence>MPLIPIDIREYASTPSSSSQKLSKVVLGLIIAGASIVGIGILATIIMCCKRPGLFSDLNYGLHGITISRPKYPSQAPPRPSSRGVIRGPDGVVRGPDGVVREPPPAYSPV</sequence>
<organism evidence="3 4">
    <name type="scientific">Candidozyma haemuli</name>
    <dbReference type="NCBI Taxonomy" id="45357"/>
    <lineage>
        <taxon>Eukaryota</taxon>
        <taxon>Fungi</taxon>
        <taxon>Dikarya</taxon>
        <taxon>Ascomycota</taxon>
        <taxon>Saccharomycotina</taxon>
        <taxon>Pichiomycetes</taxon>
        <taxon>Metschnikowiaceae</taxon>
        <taxon>Candidozyma</taxon>
    </lineage>
</organism>